<feature type="chain" id="PRO_5025535282" description="Secreted protein" evidence="1">
    <location>
        <begin position="28"/>
        <end position="104"/>
    </location>
</feature>
<evidence type="ECO:0000313" key="2">
    <source>
        <dbReference type="EMBL" id="KAF2797369.1"/>
    </source>
</evidence>
<proteinExistence type="predicted"/>
<evidence type="ECO:0000256" key="1">
    <source>
        <dbReference type="SAM" id="SignalP"/>
    </source>
</evidence>
<name>A0A6A6XLX9_9PLEO</name>
<accession>A0A6A6XLX9</accession>
<evidence type="ECO:0000313" key="3">
    <source>
        <dbReference type="Proteomes" id="UP000799757"/>
    </source>
</evidence>
<keyword evidence="1" id="KW-0732">Signal</keyword>
<keyword evidence="3" id="KW-1185">Reference proteome</keyword>
<feature type="signal peptide" evidence="1">
    <location>
        <begin position="1"/>
        <end position="27"/>
    </location>
</feature>
<reference evidence="2" key="1">
    <citation type="journal article" date="2020" name="Stud. Mycol.">
        <title>101 Dothideomycetes genomes: a test case for predicting lifestyles and emergence of pathogens.</title>
        <authorList>
            <person name="Haridas S."/>
            <person name="Albert R."/>
            <person name="Binder M."/>
            <person name="Bloem J."/>
            <person name="Labutti K."/>
            <person name="Salamov A."/>
            <person name="Andreopoulos B."/>
            <person name="Baker S."/>
            <person name="Barry K."/>
            <person name="Bills G."/>
            <person name="Bluhm B."/>
            <person name="Cannon C."/>
            <person name="Castanera R."/>
            <person name="Culley D."/>
            <person name="Daum C."/>
            <person name="Ezra D."/>
            <person name="Gonzalez J."/>
            <person name="Henrissat B."/>
            <person name="Kuo A."/>
            <person name="Liang C."/>
            <person name="Lipzen A."/>
            <person name="Lutzoni F."/>
            <person name="Magnuson J."/>
            <person name="Mondo S."/>
            <person name="Nolan M."/>
            <person name="Ohm R."/>
            <person name="Pangilinan J."/>
            <person name="Park H.-J."/>
            <person name="Ramirez L."/>
            <person name="Alfaro M."/>
            <person name="Sun H."/>
            <person name="Tritt A."/>
            <person name="Yoshinaga Y."/>
            <person name="Zwiers L.-H."/>
            <person name="Turgeon B."/>
            <person name="Goodwin S."/>
            <person name="Spatafora J."/>
            <person name="Crous P."/>
            <person name="Grigoriev I."/>
        </authorList>
    </citation>
    <scope>NUCLEOTIDE SEQUENCE</scope>
    <source>
        <strain evidence="2">CBS 109.77</strain>
    </source>
</reference>
<sequence length="104" mass="11163">MMDTRSTAGFMIFLISLLLPPFQKTLAPFPLIGFCTPRCGKGVICIAAAKGSCQPWSYLVTAHTLYPGWDGANVKLLRFLSTHGGSGFSLIVLCVVSFACVMCV</sequence>
<dbReference type="Proteomes" id="UP000799757">
    <property type="component" value="Unassembled WGS sequence"/>
</dbReference>
<organism evidence="2 3">
    <name type="scientific">Melanomma pulvis-pyrius CBS 109.77</name>
    <dbReference type="NCBI Taxonomy" id="1314802"/>
    <lineage>
        <taxon>Eukaryota</taxon>
        <taxon>Fungi</taxon>
        <taxon>Dikarya</taxon>
        <taxon>Ascomycota</taxon>
        <taxon>Pezizomycotina</taxon>
        <taxon>Dothideomycetes</taxon>
        <taxon>Pleosporomycetidae</taxon>
        <taxon>Pleosporales</taxon>
        <taxon>Melanommataceae</taxon>
        <taxon>Melanomma</taxon>
    </lineage>
</organism>
<dbReference type="AlphaFoldDB" id="A0A6A6XLX9"/>
<protein>
    <recommendedName>
        <fullName evidence="4">Secreted protein</fullName>
    </recommendedName>
</protein>
<evidence type="ECO:0008006" key="4">
    <source>
        <dbReference type="Google" id="ProtNLM"/>
    </source>
</evidence>
<dbReference type="EMBL" id="MU001808">
    <property type="protein sequence ID" value="KAF2797369.1"/>
    <property type="molecule type" value="Genomic_DNA"/>
</dbReference>
<gene>
    <name evidence="2" type="ORF">K505DRAFT_143879</name>
</gene>